<feature type="non-terminal residue" evidence="4">
    <location>
        <position position="1"/>
    </location>
</feature>
<comment type="caution">
    <text evidence="4">The sequence shown here is derived from an EMBL/GenBank/DDBJ whole genome shotgun (WGS) entry which is preliminary data.</text>
</comment>
<dbReference type="PANTHER" id="PTHR31138">
    <property type="entry name" value="CHROMOSOME 19, WHOLE GENOME SHOTGUN SEQUENCE"/>
    <property type="match status" value="1"/>
</dbReference>
<proteinExistence type="predicted"/>
<accession>A0AAD2K0Z9</accession>
<sequence>QDTGAVLPRLTRTLNDANDEVPIQLNAEVTVNGAPVKIERPHKQIPGDTARLVASIKPLTRLLLTESAFRILVSDILTTTREIVAETASEIGQAAANVEAAAFSIAQVATTGEAVFEVKEAAERAQDDIAAVGLQSAERVKENIIERIQLSVSQIQSRPEYKDAMSTVLRLLQKYSDKLGSLTKAASDEHVAVSAEIDMSESFAEALGDLKILLERFASHHSLDPLLHSFKAAITDVLAAPNSDLREYLSVVGVWFERALSDPSFARSAKAKRGAEELYDTGKLLLAAQENARWARDFRQMVSEAQAFSDALQTDKSTRQLLQAIQHTVAATEDMFLSAPPLAHPASAQEHPELADARVEYKSKTLDVAVDAVLLTPSSTSASLSPDSVLVQNWNEFKLDMTVPDAVLQASSRTRARVEGVRCSAHGFGGEGIVLDVDIETIDEERRTPGEPLFKVRDVTVDVPGLAFNIRHSRHSILNTLLLQPLSAPVVRLVLRSVLEQQVHSAVEWADRLVTAMTEEAVRIGARRNEDPTIQDYYAAALTTAPAFFESSPSTQPTGTSTSHTDATFKGIIHTTMTVPENDDDPVEETVLAVGGGAQLFPNKGVPESAGPSVLDTVVDGARELVGKRRTPLQQRRSRPCHVQPNQTERFRRKRDCGDVPMSEQASAGPRDAQDRLAVRVWAGDVGVRRDPVVRV</sequence>
<feature type="domain" description="HAM1-like N-terminal" evidence="3">
    <location>
        <begin position="137"/>
        <end position="327"/>
    </location>
</feature>
<dbReference type="Pfam" id="PF14613">
    <property type="entry name" value="HAM1_C"/>
    <property type="match status" value="1"/>
</dbReference>
<feature type="compositionally biased region" description="Basic residues" evidence="1">
    <location>
        <begin position="629"/>
        <end position="640"/>
    </location>
</feature>
<evidence type="ECO:0000256" key="1">
    <source>
        <dbReference type="SAM" id="MobiDB-lite"/>
    </source>
</evidence>
<dbReference type="InterPro" id="IPR045967">
    <property type="entry name" value="HAM1-like_N"/>
</dbReference>
<dbReference type="InterPro" id="IPR027842">
    <property type="entry name" value="HAM1-like_C"/>
</dbReference>
<dbReference type="EMBL" id="CAVNYO010000189">
    <property type="protein sequence ID" value="CAK5272937.1"/>
    <property type="molecule type" value="Genomic_DNA"/>
</dbReference>
<evidence type="ECO:0000259" key="3">
    <source>
        <dbReference type="Pfam" id="PF19343"/>
    </source>
</evidence>
<dbReference type="Proteomes" id="UP001295794">
    <property type="component" value="Unassembled WGS sequence"/>
</dbReference>
<feature type="region of interest" description="Disordered" evidence="1">
    <location>
        <begin position="629"/>
        <end position="673"/>
    </location>
</feature>
<gene>
    <name evidence="4" type="ORF">MYCIT1_LOCUS18944</name>
</gene>
<evidence type="ECO:0000313" key="4">
    <source>
        <dbReference type="EMBL" id="CAK5272937.1"/>
    </source>
</evidence>
<name>A0AAD2K0Z9_9AGAR</name>
<evidence type="ECO:0000313" key="5">
    <source>
        <dbReference type="Proteomes" id="UP001295794"/>
    </source>
</evidence>
<dbReference type="PANTHER" id="PTHR31138:SF1">
    <property type="entry name" value="PDZ DOMAIN-CONTAINING PROTEIN"/>
    <property type="match status" value="1"/>
</dbReference>
<keyword evidence="5" id="KW-1185">Reference proteome</keyword>
<evidence type="ECO:0000259" key="2">
    <source>
        <dbReference type="Pfam" id="PF14613"/>
    </source>
</evidence>
<dbReference type="AlphaFoldDB" id="A0AAD2K0Z9"/>
<feature type="domain" description="HAM1-like C-terminal" evidence="2">
    <location>
        <begin position="461"/>
        <end position="558"/>
    </location>
</feature>
<protein>
    <submittedName>
        <fullName evidence="4">Uncharacterized protein</fullName>
    </submittedName>
</protein>
<reference evidence="4" key="1">
    <citation type="submission" date="2023-11" db="EMBL/GenBank/DDBJ databases">
        <authorList>
            <person name="De Vega J J."/>
            <person name="De Vega J J."/>
        </authorList>
    </citation>
    <scope>NUCLEOTIDE SEQUENCE</scope>
</reference>
<dbReference type="Pfam" id="PF19343">
    <property type="entry name" value="HAM1_N"/>
    <property type="match status" value="1"/>
</dbReference>
<organism evidence="4 5">
    <name type="scientific">Mycena citricolor</name>
    <dbReference type="NCBI Taxonomy" id="2018698"/>
    <lineage>
        <taxon>Eukaryota</taxon>
        <taxon>Fungi</taxon>
        <taxon>Dikarya</taxon>
        <taxon>Basidiomycota</taxon>
        <taxon>Agaricomycotina</taxon>
        <taxon>Agaricomycetes</taxon>
        <taxon>Agaricomycetidae</taxon>
        <taxon>Agaricales</taxon>
        <taxon>Marasmiineae</taxon>
        <taxon>Mycenaceae</taxon>
        <taxon>Mycena</taxon>
    </lineage>
</organism>